<dbReference type="FunCoup" id="A0A804NWZ0">
    <property type="interactions" value="1749"/>
</dbReference>
<evidence type="ECO:0000259" key="2">
    <source>
        <dbReference type="Pfam" id="PF24818"/>
    </source>
</evidence>
<dbReference type="InParanoid" id="A0A804NWZ0"/>
<evidence type="ECO:0000313" key="4">
    <source>
        <dbReference type="Proteomes" id="UP000007305"/>
    </source>
</evidence>
<proteinExistence type="predicted"/>
<dbReference type="OrthoDB" id="1516808at2759"/>
<evidence type="ECO:0000313" key="3">
    <source>
        <dbReference type="EnsemblPlants" id="Zm00001eb192550_P003"/>
    </source>
</evidence>
<feature type="compositionally biased region" description="Pro residues" evidence="1">
    <location>
        <begin position="41"/>
        <end position="52"/>
    </location>
</feature>
<dbReference type="AlphaFoldDB" id="A0A804NWZ0"/>
<feature type="region of interest" description="Disordered" evidence="1">
    <location>
        <begin position="129"/>
        <end position="154"/>
    </location>
</feature>
<gene>
    <name evidence="3" type="primary">LOC103654180</name>
</gene>
<reference evidence="4" key="1">
    <citation type="journal article" date="2009" name="Science">
        <title>The B73 maize genome: complexity, diversity, and dynamics.</title>
        <authorList>
            <person name="Schnable P.S."/>
            <person name="Ware D."/>
            <person name="Fulton R.S."/>
            <person name="Stein J.C."/>
            <person name="Wei F."/>
            <person name="Pasternak S."/>
            <person name="Liang C."/>
            <person name="Zhang J."/>
            <person name="Fulton L."/>
            <person name="Graves T.A."/>
            <person name="Minx P."/>
            <person name="Reily A.D."/>
            <person name="Courtney L."/>
            <person name="Kruchowski S.S."/>
            <person name="Tomlinson C."/>
            <person name="Strong C."/>
            <person name="Delehaunty K."/>
            <person name="Fronick C."/>
            <person name="Courtney B."/>
            <person name="Rock S.M."/>
            <person name="Belter E."/>
            <person name="Du F."/>
            <person name="Kim K."/>
            <person name="Abbott R.M."/>
            <person name="Cotton M."/>
            <person name="Levy A."/>
            <person name="Marchetto P."/>
            <person name="Ochoa K."/>
            <person name="Jackson S.M."/>
            <person name="Gillam B."/>
            <person name="Chen W."/>
            <person name="Yan L."/>
            <person name="Higginbotham J."/>
            <person name="Cardenas M."/>
            <person name="Waligorski J."/>
            <person name="Applebaum E."/>
            <person name="Phelps L."/>
            <person name="Falcone J."/>
            <person name="Kanchi K."/>
            <person name="Thane T."/>
            <person name="Scimone A."/>
            <person name="Thane N."/>
            <person name="Henke J."/>
            <person name="Wang T."/>
            <person name="Ruppert J."/>
            <person name="Shah N."/>
            <person name="Rotter K."/>
            <person name="Hodges J."/>
            <person name="Ingenthron E."/>
            <person name="Cordes M."/>
            <person name="Kohlberg S."/>
            <person name="Sgro J."/>
            <person name="Delgado B."/>
            <person name="Mead K."/>
            <person name="Chinwalla A."/>
            <person name="Leonard S."/>
            <person name="Crouse K."/>
            <person name="Collura K."/>
            <person name="Kudrna D."/>
            <person name="Currie J."/>
            <person name="He R."/>
            <person name="Angelova A."/>
            <person name="Rajasekar S."/>
            <person name="Mueller T."/>
            <person name="Lomeli R."/>
            <person name="Scara G."/>
            <person name="Ko A."/>
            <person name="Delaney K."/>
            <person name="Wissotski M."/>
            <person name="Lopez G."/>
            <person name="Campos D."/>
            <person name="Braidotti M."/>
            <person name="Ashley E."/>
            <person name="Golser W."/>
            <person name="Kim H."/>
            <person name="Lee S."/>
            <person name="Lin J."/>
            <person name="Dujmic Z."/>
            <person name="Kim W."/>
            <person name="Talag J."/>
            <person name="Zuccolo A."/>
            <person name="Fan C."/>
            <person name="Sebastian A."/>
            <person name="Kramer M."/>
            <person name="Spiegel L."/>
            <person name="Nascimento L."/>
            <person name="Zutavern T."/>
            <person name="Miller B."/>
            <person name="Ambroise C."/>
            <person name="Muller S."/>
            <person name="Spooner W."/>
            <person name="Narechania A."/>
            <person name="Ren L."/>
            <person name="Wei S."/>
            <person name="Kumari S."/>
            <person name="Faga B."/>
            <person name="Levy M.J."/>
            <person name="McMahan L."/>
            <person name="Van Buren P."/>
            <person name="Vaughn M.W."/>
            <person name="Ying K."/>
            <person name="Yeh C.-T."/>
            <person name="Emrich S.J."/>
            <person name="Jia Y."/>
            <person name="Kalyanaraman A."/>
            <person name="Hsia A.-P."/>
            <person name="Barbazuk W.B."/>
            <person name="Baucom R.S."/>
            <person name="Brutnell T.P."/>
            <person name="Carpita N.C."/>
            <person name="Chaparro C."/>
            <person name="Chia J.-M."/>
            <person name="Deragon J.-M."/>
            <person name="Estill J.C."/>
            <person name="Fu Y."/>
            <person name="Jeddeloh J.A."/>
            <person name="Han Y."/>
            <person name="Lee H."/>
            <person name="Li P."/>
            <person name="Lisch D.R."/>
            <person name="Liu S."/>
            <person name="Liu Z."/>
            <person name="Nagel D.H."/>
            <person name="McCann M.C."/>
            <person name="SanMiguel P."/>
            <person name="Myers A.M."/>
            <person name="Nettleton D."/>
            <person name="Nguyen J."/>
            <person name="Penning B.W."/>
            <person name="Ponnala L."/>
            <person name="Schneider K.L."/>
            <person name="Schwartz D.C."/>
            <person name="Sharma A."/>
            <person name="Soderlund C."/>
            <person name="Springer N.M."/>
            <person name="Sun Q."/>
            <person name="Wang H."/>
            <person name="Waterman M."/>
            <person name="Westerman R."/>
            <person name="Wolfgruber T.K."/>
            <person name="Yang L."/>
            <person name="Yu Y."/>
            <person name="Zhang L."/>
            <person name="Zhou S."/>
            <person name="Zhu Q."/>
            <person name="Bennetzen J.L."/>
            <person name="Dawe R.K."/>
            <person name="Jiang J."/>
            <person name="Jiang N."/>
            <person name="Presting G.G."/>
            <person name="Wessler S.R."/>
            <person name="Aluru S."/>
            <person name="Martienssen R.A."/>
            <person name="Clifton S.W."/>
            <person name="McCombie W.R."/>
            <person name="Wing R.A."/>
            <person name="Wilson R.K."/>
        </authorList>
    </citation>
    <scope>NUCLEOTIDE SEQUENCE [LARGE SCALE GENOMIC DNA]</scope>
    <source>
        <strain evidence="4">cv. B73</strain>
    </source>
</reference>
<dbReference type="Gramene" id="Zm00001eb192550_T003">
    <property type="protein sequence ID" value="Zm00001eb192550_P003"/>
    <property type="gene ID" value="Zm00001eb192550"/>
</dbReference>
<dbReference type="PANTHER" id="PTHR33494">
    <property type="entry name" value="OS02G0793800 PROTEIN"/>
    <property type="match status" value="1"/>
</dbReference>
<evidence type="ECO:0000256" key="1">
    <source>
        <dbReference type="SAM" id="MobiDB-lite"/>
    </source>
</evidence>
<dbReference type="InterPro" id="IPR057939">
    <property type="entry name" value="TRF2_HOY1_PH"/>
</dbReference>
<organism evidence="3 4">
    <name type="scientific">Zea mays</name>
    <name type="common">Maize</name>
    <dbReference type="NCBI Taxonomy" id="4577"/>
    <lineage>
        <taxon>Eukaryota</taxon>
        <taxon>Viridiplantae</taxon>
        <taxon>Streptophyta</taxon>
        <taxon>Embryophyta</taxon>
        <taxon>Tracheophyta</taxon>
        <taxon>Spermatophyta</taxon>
        <taxon>Magnoliopsida</taxon>
        <taxon>Liliopsida</taxon>
        <taxon>Poales</taxon>
        <taxon>Poaceae</taxon>
        <taxon>PACMAD clade</taxon>
        <taxon>Panicoideae</taxon>
        <taxon>Andropogonodae</taxon>
        <taxon>Andropogoneae</taxon>
        <taxon>Tripsacinae</taxon>
        <taxon>Zea</taxon>
    </lineage>
</organism>
<protein>
    <recommendedName>
        <fullName evidence="2">TRF2/HOY1 PH-like domain-containing protein</fullName>
    </recommendedName>
</protein>
<dbReference type="PANTHER" id="PTHR33494:SF16">
    <property type="match status" value="1"/>
</dbReference>
<feature type="domain" description="TRF2/HOY1 PH-like" evidence="2">
    <location>
        <begin position="160"/>
        <end position="278"/>
    </location>
</feature>
<reference evidence="3" key="3">
    <citation type="submission" date="2021-05" db="UniProtKB">
        <authorList>
            <consortium name="EnsemblPlants"/>
        </authorList>
    </citation>
    <scope>IDENTIFICATION</scope>
    <source>
        <strain evidence="3">cv. B73</strain>
    </source>
</reference>
<dbReference type="Proteomes" id="UP000007305">
    <property type="component" value="Chromosome 4"/>
</dbReference>
<feature type="region of interest" description="Disordered" evidence="1">
    <location>
        <begin position="454"/>
        <end position="496"/>
    </location>
</feature>
<dbReference type="EnsemblPlants" id="Zm00001eb192550_T003">
    <property type="protein sequence ID" value="Zm00001eb192550_P003"/>
    <property type="gene ID" value="Zm00001eb192550"/>
</dbReference>
<keyword evidence="4" id="KW-1185">Reference proteome</keyword>
<sequence>MVQLPGSKKRHAEMATAATVKAEVEGLGCGDGSPHKHVKPMPQPPPQPPPPESETVLWLKPVGRSCGRCRPDANQGVYSLSRKVGHVSPDLPFDVLDGPSPLGLRLRKSRSLVDLIQCKLFQDKSAHEQFDGHNNVSDTPMKKEVRSGAPTAGERMKASNFPANVLRIGSWEYISHYEGDLVAKCYFAKHKLVWEVLHNGLKSKIEIQWSDIIALKATCPENEQEGVLDLVLARPPLFFKETDPQPRKHTLWQAASDFTDGQASSKRRHILRCPSSLLSRNFEKLIQCDQRLRELSQQPAAILQNPGFEPKRSIFQNPNESKDCLDIGGLKFEHKATLPKFTAPLSTRVFSSLSNNVGRPINIGFGAGHFGGNVPEESKNCNQWNQLIVPGLEALQGDERSAGGPPLTTNDAISKKAWEDLVQHLFSDTPSLPALDDNNLTSRVDSLYSLLEKDTAPPAMRDPECSSDGGDIGAIQVDSDGFKGRLDPSPPGISRNDSLDELLLNLPKIASIPQFLFNRTEDSDE</sequence>
<name>A0A804NWZ0_MAIZE</name>
<accession>A0A804NWZ0</accession>
<reference evidence="3" key="2">
    <citation type="submission" date="2019-07" db="EMBL/GenBank/DDBJ databases">
        <authorList>
            <person name="Seetharam A."/>
            <person name="Woodhouse M."/>
            <person name="Cannon E."/>
        </authorList>
    </citation>
    <scope>NUCLEOTIDE SEQUENCE [LARGE SCALE GENOMIC DNA]</scope>
    <source>
        <strain evidence="3">cv. B73</strain>
    </source>
</reference>
<feature type="region of interest" description="Disordered" evidence="1">
    <location>
        <begin position="1"/>
        <end position="54"/>
    </location>
</feature>
<dbReference type="Pfam" id="PF24818">
    <property type="entry name" value="PH_TRF2_HOY1"/>
    <property type="match status" value="1"/>
</dbReference>